<evidence type="ECO:0000313" key="2">
    <source>
        <dbReference type="EMBL" id="PIQ68281.1"/>
    </source>
</evidence>
<dbReference type="Pfam" id="PF01966">
    <property type="entry name" value="HD"/>
    <property type="match status" value="1"/>
</dbReference>
<keyword evidence="2" id="KW-0378">Hydrolase</keyword>
<dbReference type="GO" id="GO:0016787">
    <property type="term" value="F:hydrolase activity"/>
    <property type="evidence" value="ECO:0007669"/>
    <property type="project" value="UniProtKB-KW"/>
</dbReference>
<dbReference type="InterPro" id="IPR006674">
    <property type="entry name" value="HD_domain"/>
</dbReference>
<reference evidence="2 3" key="1">
    <citation type="submission" date="2017-09" db="EMBL/GenBank/DDBJ databases">
        <title>Depth-based differentiation of microbial function through sediment-hosted aquifers and enrichment of novel symbionts in the deep terrestrial subsurface.</title>
        <authorList>
            <person name="Probst A.J."/>
            <person name="Ladd B."/>
            <person name="Jarett J.K."/>
            <person name="Geller-Mcgrath D.E."/>
            <person name="Sieber C.M."/>
            <person name="Emerson J.B."/>
            <person name="Anantharaman K."/>
            <person name="Thomas B.C."/>
            <person name="Malmstrom R."/>
            <person name="Stieglmeier M."/>
            <person name="Klingl A."/>
            <person name="Woyke T."/>
            <person name="Ryan C.M."/>
            <person name="Banfield J.F."/>
        </authorList>
    </citation>
    <scope>NUCLEOTIDE SEQUENCE [LARGE SCALE GENOMIC DNA]</scope>
    <source>
        <strain evidence="2">CG11_big_fil_rev_8_21_14_0_20_46_11</strain>
    </source>
</reference>
<gene>
    <name evidence="2" type="ORF">COV91_04910</name>
</gene>
<dbReference type="EMBL" id="PCVG01000064">
    <property type="protein sequence ID" value="PIQ68281.1"/>
    <property type="molecule type" value="Genomic_DNA"/>
</dbReference>
<dbReference type="Gene3D" id="1.10.3210.10">
    <property type="entry name" value="Hypothetical protein af1432"/>
    <property type="match status" value="1"/>
</dbReference>
<organism evidence="2 3">
    <name type="scientific">Candidatus Taylorbacteria bacterium CG11_big_fil_rev_8_21_14_0_20_46_11</name>
    <dbReference type="NCBI Taxonomy" id="1975025"/>
    <lineage>
        <taxon>Bacteria</taxon>
        <taxon>Candidatus Tayloriibacteriota</taxon>
    </lineage>
</organism>
<dbReference type="PANTHER" id="PTHR38659:SF1">
    <property type="entry name" value="METAL DEPENDENT PHOSPHOHYDROLASE"/>
    <property type="match status" value="1"/>
</dbReference>
<dbReference type="AlphaFoldDB" id="A0A2H0KAJ2"/>
<evidence type="ECO:0000313" key="3">
    <source>
        <dbReference type="Proteomes" id="UP000229342"/>
    </source>
</evidence>
<dbReference type="SUPFAM" id="SSF109604">
    <property type="entry name" value="HD-domain/PDEase-like"/>
    <property type="match status" value="1"/>
</dbReference>
<name>A0A2H0KAJ2_9BACT</name>
<dbReference type="Proteomes" id="UP000229342">
    <property type="component" value="Unassembled WGS sequence"/>
</dbReference>
<proteinExistence type="predicted"/>
<comment type="caution">
    <text evidence="2">The sequence shown here is derived from an EMBL/GenBank/DDBJ whole genome shotgun (WGS) entry which is preliminary data.</text>
</comment>
<feature type="domain" description="HD" evidence="1">
    <location>
        <begin position="24"/>
        <end position="95"/>
    </location>
</feature>
<accession>A0A2H0KAJ2</accession>
<evidence type="ECO:0000259" key="1">
    <source>
        <dbReference type="Pfam" id="PF01966"/>
    </source>
</evidence>
<sequence>MNLPTKEEAQKLLESHVQDEYQRYHVKMVATAMEGYATVFGEDSLLWYLTGFLHDIDFEEFPDKHPAESLQWFKEWGYPDELIHAVEAHAYGYNGFTTLPGGKLAGALMACDELSGIFYAYKKINPVPYDQMKVSSILKRLKEKAFAAKIEREAIYRGCDVLGVPLEKHVEHLISFFSSLD</sequence>
<protein>
    <submittedName>
        <fullName evidence="2">HAD family hydrolase</fullName>
    </submittedName>
</protein>
<dbReference type="PANTHER" id="PTHR38659">
    <property type="entry name" value="METAL-DEPENDENT PHOSPHOHYDROLASE"/>
    <property type="match status" value="1"/>
</dbReference>